<dbReference type="InterPro" id="IPR019775">
    <property type="entry name" value="WD40_repeat_CS"/>
</dbReference>
<dbReference type="PROSITE" id="PS00678">
    <property type="entry name" value="WD_REPEATS_1"/>
    <property type="match status" value="1"/>
</dbReference>
<feature type="repeat" description="WD" evidence="12">
    <location>
        <begin position="236"/>
        <end position="273"/>
    </location>
</feature>
<evidence type="ECO:0000256" key="8">
    <source>
        <dbReference type="ARBA" id="ARBA00023069"/>
    </source>
</evidence>
<evidence type="ECO:0000256" key="11">
    <source>
        <dbReference type="ARBA" id="ARBA00023273"/>
    </source>
</evidence>
<comment type="subcellular location">
    <subcellularLocation>
        <location evidence="1">Cytoplasm</location>
        <location evidence="1">Cytoskeleton</location>
        <location evidence="1">Cilium axoneme</location>
    </subcellularLocation>
</comment>
<sequence length="508" mass="57699">MVFKMEPNEKDTKKSESSRLCKFSETTVVHVDIPPDPSLALDYVVRNTSDEGTQFDQILSQHEVTPYHCEKVSRGINHVEGGWPKTIRADNEEMTLRYRKKVQKDECFQHTVLENFKERDLPTTSDYFTNDRVDPNKQKRAATSLSWHPVRNQTLAVAYSCMEHQTSSETMSFDSYIWNIENNHKPEMTLKPTSPIVCLEYNLKSDDILIGGCYNGQIGYWDTRSGSKSVSMSPVEQSHKDPVFKVVWLQSNVATDAFSASTDGQVLLWDIRNLNEPIKRLVLDLSKNGNVSNALGAVSMEFEKTMAKFMVGTEQGLVVQLDTTENPIVGTYIGHHGPVYAVRRNPFFPKNFLTVADWTARICYHESLLLDGCWSPVRPAVFFTVRMNGILDVWDILFKPNDPVLSLKVCDEALYSVRVQNNSSLISCGSQLGTVTLLEMSSNLCTLQNSEKSLVSEMFDRETKREKILEALKKQSWPKEKEKEKGDMTELLATIEADFFDAVEALKK</sequence>
<evidence type="ECO:0000256" key="12">
    <source>
        <dbReference type="PROSITE-ProRule" id="PRU00221"/>
    </source>
</evidence>
<dbReference type="GO" id="GO:0036158">
    <property type="term" value="P:outer dynein arm assembly"/>
    <property type="evidence" value="ECO:0007669"/>
    <property type="project" value="TreeGrafter"/>
</dbReference>
<evidence type="ECO:0000256" key="3">
    <source>
        <dbReference type="ARBA" id="ARBA00022490"/>
    </source>
</evidence>
<comment type="similarity">
    <text evidence="2">Belongs to the dynein intermediate chain family.</text>
</comment>
<organism evidence="13 14">
    <name type="scientific">Danionella cerebrum</name>
    <dbReference type="NCBI Taxonomy" id="2873325"/>
    <lineage>
        <taxon>Eukaryota</taxon>
        <taxon>Metazoa</taxon>
        <taxon>Chordata</taxon>
        <taxon>Craniata</taxon>
        <taxon>Vertebrata</taxon>
        <taxon>Euteleostomi</taxon>
        <taxon>Actinopterygii</taxon>
        <taxon>Neopterygii</taxon>
        <taxon>Teleostei</taxon>
        <taxon>Ostariophysi</taxon>
        <taxon>Cypriniformes</taxon>
        <taxon>Danionidae</taxon>
        <taxon>Danioninae</taxon>
        <taxon>Danionella</taxon>
    </lineage>
</organism>
<keyword evidence="7" id="KW-0243">Dynein</keyword>
<comment type="caution">
    <text evidence="13">The sequence shown here is derived from an EMBL/GenBank/DDBJ whole genome shotgun (WGS) entry which is preliminary data.</text>
</comment>
<reference evidence="13 14" key="1">
    <citation type="journal article" date="2019" name="Sci. Data">
        <title>Hybrid genome assembly and annotation of Danionella translucida.</title>
        <authorList>
            <person name="Kadobianskyi M."/>
            <person name="Schulze L."/>
            <person name="Schuelke M."/>
            <person name="Judkewitz B."/>
        </authorList>
    </citation>
    <scope>NUCLEOTIDE SEQUENCE [LARGE SCALE GENOMIC DNA]</scope>
    <source>
        <strain evidence="13 14">Bolton</strain>
    </source>
</reference>
<dbReference type="GO" id="GO:0005874">
    <property type="term" value="C:microtubule"/>
    <property type="evidence" value="ECO:0007669"/>
    <property type="project" value="UniProtKB-KW"/>
</dbReference>
<evidence type="ECO:0000256" key="10">
    <source>
        <dbReference type="ARBA" id="ARBA00023212"/>
    </source>
</evidence>
<dbReference type="SMART" id="SM00320">
    <property type="entry name" value="WD40"/>
    <property type="match status" value="4"/>
</dbReference>
<evidence type="ECO:0000256" key="5">
    <source>
        <dbReference type="ARBA" id="ARBA00022701"/>
    </source>
</evidence>
<evidence type="ECO:0000256" key="2">
    <source>
        <dbReference type="ARBA" id="ARBA00011059"/>
    </source>
</evidence>
<dbReference type="InterPro" id="IPR015943">
    <property type="entry name" value="WD40/YVTN_repeat-like_dom_sf"/>
</dbReference>
<accession>A0A553R9Z0</accession>
<evidence type="ECO:0000256" key="7">
    <source>
        <dbReference type="ARBA" id="ARBA00023017"/>
    </source>
</evidence>
<dbReference type="GO" id="GO:0045503">
    <property type="term" value="F:dynein light chain binding"/>
    <property type="evidence" value="ECO:0007669"/>
    <property type="project" value="TreeGrafter"/>
</dbReference>
<dbReference type="SUPFAM" id="SSF50978">
    <property type="entry name" value="WD40 repeat-like"/>
    <property type="match status" value="1"/>
</dbReference>
<evidence type="ECO:0000256" key="4">
    <source>
        <dbReference type="ARBA" id="ARBA00022574"/>
    </source>
</evidence>
<keyword evidence="4 12" id="KW-0853">WD repeat</keyword>
<gene>
    <name evidence="13" type="ORF">DNTS_034814</name>
</gene>
<dbReference type="PANTHER" id="PTHR12442">
    <property type="entry name" value="DYNEIN INTERMEDIATE CHAIN"/>
    <property type="match status" value="1"/>
</dbReference>
<name>A0A553R9Z0_9TELE</name>
<evidence type="ECO:0000256" key="6">
    <source>
        <dbReference type="ARBA" id="ARBA00022737"/>
    </source>
</evidence>
<keyword evidence="8" id="KW-0969">Cilium</keyword>
<dbReference type="AlphaFoldDB" id="A0A553R9Z0"/>
<dbReference type="GO" id="GO:0003341">
    <property type="term" value="P:cilium movement"/>
    <property type="evidence" value="ECO:0007669"/>
    <property type="project" value="TreeGrafter"/>
</dbReference>
<keyword evidence="3" id="KW-0963">Cytoplasm</keyword>
<evidence type="ECO:0000256" key="1">
    <source>
        <dbReference type="ARBA" id="ARBA00004430"/>
    </source>
</evidence>
<keyword evidence="10" id="KW-0206">Cytoskeleton</keyword>
<dbReference type="Gene3D" id="2.130.10.10">
    <property type="entry name" value="YVTN repeat-like/Quinoprotein amine dehydrogenase"/>
    <property type="match status" value="2"/>
</dbReference>
<keyword evidence="9" id="KW-0505">Motor protein</keyword>
<keyword evidence="11" id="KW-0966">Cell projection</keyword>
<evidence type="ECO:0000313" key="14">
    <source>
        <dbReference type="Proteomes" id="UP000316079"/>
    </source>
</evidence>
<evidence type="ECO:0000256" key="9">
    <source>
        <dbReference type="ARBA" id="ARBA00023175"/>
    </source>
</evidence>
<evidence type="ECO:0000313" key="13">
    <source>
        <dbReference type="EMBL" id="TRY99004.1"/>
    </source>
</evidence>
<keyword evidence="14" id="KW-1185">Reference proteome</keyword>
<dbReference type="OrthoDB" id="366230at2759"/>
<dbReference type="PROSITE" id="PS50082">
    <property type="entry name" value="WD_REPEATS_2"/>
    <property type="match status" value="1"/>
</dbReference>
<dbReference type="InterPro" id="IPR050687">
    <property type="entry name" value="Dynein_IC"/>
</dbReference>
<dbReference type="EMBL" id="SRMA01025120">
    <property type="protein sequence ID" value="TRY99004.1"/>
    <property type="molecule type" value="Genomic_DNA"/>
</dbReference>
<keyword evidence="5" id="KW-0493">Microtubule</keyword>
<dbReference type="InterPro" id="IPR001680">
    <property type="entry name" value="WD40_rpt"/>
</dbReference>
<dbReference type="GO" id="GO:0045504">
    <property type="term" value="F:dynein heavy chain binding"/>
    <property type="evidence" value="ECO:0007669"/>
    <property type="project" value="TreeGrafter"/>
</dbReference>
<protein>
    <submittedName>
        <fullName evidence="13">Uncharacterized protein</fullName>
    </submittedName>
</protein>
<keyword evidence="6" id="KW-0677">Repeat</keyword>
<dbReference type="Proteomes" id="UP000316079">
    <property type="component" value="Unassembled WGS sequence"/>
</dbReference>
<dbReference type="PANTHER" id="PTHR12442:SF7">
    <property type="entry name" value="DYNEIN AXONEMAL INTERMEDIATE CHAIN 2"/>
    <property type="match status" value="1"/>
</dbReference>
<proteinExistence type="inferred from homology"/>
<dbReference type="GO" id="GO:0036157">
    <property type="term" value="C:outer dynein arm"/>
    <property type="evidence" value="ECO:0007669"/>
    <property type="project" value="TreeGrafter"/>
</dbReference>
<dbReference type="STRING" id="623744.A0A553R9Z0"/>
<dbReference type="InterPro" id="IPR036322">
    <property type="entry name" value="WD40_repeat_dom_sf"/>
</dbReference>